<reference evidence="2 3" key="1">
    <citation type="journal article" date="2021" name="Environ. Microbiol.">
        <title>Gene family expansions and transcriptome signatures uncover fungal adaptations to wood decay.</title>
        <authorList>
            <person name="Hage H."/>
            <person name="Miyauchi S."/>
            <person name="Viragh M."/>
            <person name="Drula E."/>
            <person name="Min B."/>
            <person name="Chaduli D."/>
            <person name="Navarro D."/>
            <person name="Favel A."/>
            <person name="Norest M."/>
            <person name="Lesage-Meessen L."/>
            <person name="Balint B."/>
            <person name="Merenyi Z."/>
            <person name="de Eugenio L."/>
            <person name="Morin E."/>
            <person name="Martinez A.T."/>
            <person name="Baldrian P."/>
            <person name="Stursova M."/>
            <person name="Martinez M.J."/>
            <person name="Novotny C."/>
            <person name="Magnuson J.K."/>
            <person name="Spatafora J.W."/>
            <person name="Maurice S."/>
            <person name="Pangilinan J."/>
            <person name="Andreopoulos W."/>
            <person name="LaButti K."/>
            <person name="Hundley H."/>
            <person name="Na H."/>
            <person name="Kuo A."/>
            <person name="Barry K."/>
            <person name="Lipzen A."/>
            <person name="Henrissat B."/>
            <person name="Riley R."/>
            <person name="Ahrendt S."/>
            <person name="Nagy L.G."/>
            <person name="Grigoriev I.V."/>
            <person name="Martin F."/>
            <person name="Rosso M.N."/>
        </authorList>
    </citation>
    <scope>NUCLEOTIDE SEQUENCE [LARGE SCALE GENOMIC DNA]</scope>
    <source>
        <strain evidence="2 3">CIRM-BRFM 1785</strain>
    </source>
</reference>
<dbReference type="InterPro" id="IPR050317">
    <property type="entry name" value="Plant_Fungal_Acyltransferase"/>
</dbReference>
<dbReference type="InterPro" id="IPR023213">
    <property type="entry name" value="CAT-like_dom_sf"/>
</dbReference>
<evidence type="ECO:0000256" key="1">
    <source>
        <dbReference type="ARBA" id="ARBA00022679"/>
    </source>
</evidence>
<evidence type="ECO:0008006" key="4">
    <source>
        <dbReference type="Google" id="ProtNLM"/>
    </source>
</evidence>
<protein>
    <recommendedName>
        <fullName evidence="4">Condensation domain-containing protein</fullName>
    </recommendedName>
</protein>
<dbReference type="SUPFAM" id="SSF52777">
    <property type="entry name" value="CoA-dependent acyltransferases"/>
    <property type="match status" value="1"/>
</dbReference>
<comment type="caution">
    <text evidence="2">The sequence shown here is derived from an EMBL/GenBank/DDBJ whole genome shotgun (WGS) entry which is preliminary data.</text>
</comment>
<dbReference type="EMBL" id="JADCUA010000002">
    <property type="protein sequence ID" value="KAH9842871.1"/>
    <property type="molecule type" value="Genomic_DNA"/>
</dbReference>
<accession>A0ABQ8KV22</accession>
<proteinExistence type="predicted"/>
<gene>
    <name evidence="2" type="ORF">C8Q71DRAFT_853389</name>
</gene>
<dbReference type="Pfam" id="PF02458">
    <property type="entry name" value="Transferase"/>
    <property type="match status" value="1"/>
</dbReference>
<name>A0ABQ8KV22_9APHY</name>
<keyword evidence="3" id="KW-1185">Reference proteome</keyword>
<evidence type="ECO:0000313" key="3">
    <source>
        <dbReference type="Proteomes" id="UP000814176"/>
    </source>
</evidence>
<dbReference type="RefSeq" id="XP_047783918.1">
    <property type="nucleotide sequence ID" value="XM_047926936.1"/>
</dbReference>
<keyword evidence="1" id="KW-0808">Transferase</keyword>
<dbReference type="PANTHER" id="PTHR31642">
    <property type="entry name" value="TRICHOTHECENE 3-O-ACETYLTRANSFERASE"/>
    <property type="match status" value="1"/>
</dbReference>
<dbReference type="GeneID" id="72007668"/>
<dbReference type="PANTHER" id="PTHR31642:SF310">
    <property type="entry name" value="FATTY ALCOHOL:CAFFEOYL-COA ACYLTRANSFERASE"/>
    <property type="match status" value="1"/>
</dbReference>
<organism evidence="2 3">
    <name type="scientific">Rhodofomes roseus</name>
    <dbReference type="NCBI Taxonomy" id="34475"/>
    <lineage>
        <taxon>Eukaryota</taxon>
        <taxon>Fungi</taxon>
        <taxon>Dikarya</taxon>
        <taxon>Basidiomycota</taxon>
        <taxon>Agaricomycotina</taxon>
        <taxon>Agaricomycetes</taxon>
        <taxon>Polyporales</taxon>
        <taxon>Rhodofomes</taxon>
    </lineage>
</organism>
<sequence length="428" mass="47492">MANVELPGWDLWMTFIRNVHVLPATLDVQRFRESLRVALQWYPHAAGRLKSGGARWSILLTQSTVPIEVTVLESVNVGIQDDHVVQGDLKRYLHSEQGAADPANNDQPLLWFKMTMAKEQAAIGVSWNHILGDATTFLRFMRTLSHAYQGIPLPDPAPTFAKHTFPIPPQETIEQHEPLMPHLAHTYHRSELAAQYAGMNRDVVRVDVRVSGAALGRLVDVVRARTRERAVSRQDCLTAYVVTVLNRCGAGSIDVVANAASYRNIAAPWIDAAVAGNPIYIVRTDLGRGAQRLSDIALTIRRSIEKWREPAFIGAHMSVASQLMLGAANARRSMFFAAELGVLSVNSNLSLDWQSADFGYPSRARFHTSGINERYLRTFHVNPDPKDHGQGENIEMSFGVSTSLRDKVVDMLATELDSTAFPVNLDVL</sequence>
<evidence type="ECO:0000313" key="2">
    <source>
        <dbReference type="EMBL" id="KAH9842871.1"/>
    </source>
</evidence>
<dbReference type="Gene3D" id="3.30.559.10">
    <property type="entry name" value="Chloramphenicol acetyltransferase-like domain"/>
    <property type="match status" value="2"/>
</dbReference>
<dbReference type="Proteomes" id="UP000814176">
    <property type="component" value="Unassembled WGS sequence"/>
</dbReference>